<proteinExistence type="predicted"/>
<protein>
    <recommendedName>
        <fullName evidence="5">Secreted protein</fullName>
    </recommendedName>
</protein>
<evidence type="ECO:0000256" key="2">
    <source>
        <dbReference type="SAM" id="SignalP"/>
    </source>
</evidence>
<accession>A0ABU6WBQ1</accession>
<feature type="chain" id="PRO_5045254660" description="Secreted protein" evidence="2">
    <location>
        <begin position="18"/>
        <end position="169"/>
    </location>
</feature>
<dbReference type="Proteomes" id="UP001341840">
    <property type="component" value="Unassembled WGS sequence"/>
</dbReference>
<evidence type="ECO:0000313" key="3">
    <source>
        <dbReference type="EMBL" id="MED6182709.1"/>
    </source>
</evidence>
<sequence>MNALTIIFLLFSEIRLPFIIGPCRFRRVPSSPSSSPRHHPREVDRSPVSSRLLNSAMSSEVFFELESRGGDFEQCQRIILFLFSETQLHHQCPNHYFLIILCDTTSLRHRAVSLPESAIIAEQQSAPSSPRSRSQPSLVSSPELSHVFRGFLCMGKKGKPWSNSRVASV</sequence>
<keyword evidence="4" id="KW-1185">Reference proteome</keyword>
<name>A0ABU6WBQ1_9FABA</name>
<dbReference type="EMBL" id="JASCZI010181376">
    <property type="protein sequence ID" value="MED6182709.1"/>
    <property type="molecule type" value="Genomic_DNA"/>
</dbReference>
<organism evidence="3 4">
    <name type="scientific">Stylosanthes scabra</name>
    <dbReference type="NCBI Taxonomy" id="79078"/>
    <lineage>
        <taxon>Eukaryota</taxon>
        <taxon>Viridiplantae</taxon>
        <taxon>Streptophyta</taxon>
        <taxon>Embryophyta</taxon>
        <taxon>Tracheophyta</taxon>
        <taxon>Spermatophyta</taxon>
        <taxon>Magnoliopsida</taxon>
        <taxon>eudicotyledons</taxon>
        <taxon>Gunneridae</taxon>
        <taxon>Pentapetalae</taxon>
        <taxon>rosids</taxon>
        <taxon>fabids</taxon>
        <taxon>Fabales</taxon>
        <taxon>Fabaceae</taxon>
        <taxon>Papilionoideae</taxon>
        <taxon>50 kb inversion clade</taxon>
        <taxon>dalbergioids sensu lato</taxon>
        <taxon>Dalbergieae</taxon>
        <taxon>Pterocarpus clade</taxon>
        <taxon>Stylosanthes</taxon>
    </lineage>
</organism>
<comment type="caution">
    <text evidence="3">The sequence shown here is derived from an EMBL/GenBank/DDBJ whole genome shotgun (WGS) entry which is preliminary data.</text>
</comment>
<evidence type="ECO:0008006" key="5">
    <source>
        <dbReference type="Google" id="ProtNLM"/>
    </source>
</evidence>
<keyword evidence="2" id="KW-0732">Signal</keyword>
<feature type="signal peptide" evidence="2">
    <location>
        <begin position="1"/>
        <end position="17"/>
    </location>
</feature>
<evidence type="ECO:0000313" key="4">
    <source>
        <dbReference type="Proteomes" id="UP001341840"/>
    </source>
</evidence>
<evidence type="ECO:0000256" key="1">
    <source>
        <dbReference type="SAM" id="MobiDB-lite"/>
    </source>
</evidence>
<feature type="compositionally biased region" description="Low complexity" evidence="1">
    <location>
        <begin position="123"/>
        <end position="141"/>
    </location>
</feature>
<gene>
    <name evidence="3" type="ORF">PIB30_031250</name>
</gene>
<feature type="region of interest" description="Disordered" evidence="1">
    <location>
        <begin position="122"/>
        <end position="141"/>
    </location>
</feature>
<reference evidence="3 4" key="1">
    <citation type="journal article" date="2023" name="Plants (Basel)">
        <title>Bridging the Gap: Combining Genomics and Transcriptomics Approaches to Understand Stylosanthes scabra, an Orphan Legume from the Brazilian Caatinga.</title>
        <authorList>
            <person name="Ferreira-Neto J.R.C."/>
            <person name="da Silva M.D."/>
            <person name="Binneck E."/>
            <person name="de Melo N.F."/>
            <person name="da Silva R.H."/>
            <person name="de Melo A.L.T.M."/>
            <person name="Pandolfi V."/>
            <person name="Bustamante F.O."/>
            <person name="Brasileiro-Vidal A.C."/>
            <person name="Benko-Iseppon A.M."/>
        </authorList>
    </citation>
    <scope>NUCLEOTIDE SEQUENCE [LARGE SCALE GENOMIC DNA]</scope>
    <source>
        <tissue evidence="3">Leaves</tissue>
    </source>
</reference>